<dbReference type="RefSeq" id="XP_022289466.1">
    <property type="nucleotide sequence ID" value="XM_022433758.1"/>
</dbReference>
<keyword evidence="3" id="KW-1185">Reference proteome</keyword>
<dbReference type="AlphaFoldDB" id="A0A8B8ADB8"/>
<feature type="transmembrane region" description="Helical" evidence="2">
    <location>
        <begin position="99"/>
        <end position="117"/>
    </location>
</feature>
<evidence type="ECO:0000313" key="4">
    <source>
        <dbReference type="RefSeq" id="XP_022289466.1"/>
    </source>
</evidence>
<feature type="region of interest" description="Disordered" evidence="1">
    <location>
        <begin position="168"/>
        <end position="191"/>
    </location>
</feature>
<organism evidence="3 4">
    <name type="scientific">Crassostrea virginica</name>
    <name type="common">Eastern oyster</name>
    <dbReference type="NCBI Taxonomy" id="6565"/>
    <lineage>
        <taxon>Eukaryota</taxon>
        <taxon>Metazoa</taxon>
        <taxon>Spiralia</taxon>
        <taxon>Lophotrochozoa</taxon>
        <taxon>Mollusca</taxon>
        <taxon>Bivalvia</taxon>
        <taxon>Autobranchia</taxon>
        <taxon>Pteriomorphia</taxon>
        <taxon>Ostreida</taxon>
        <taxon>Ostreoidea</taxon>
        <taxon>Ostreidae</taxon>
        <taxon>Crassostrea</taxon>
    </lineage>
</organism>
<evidence type="ECO:0000256" key="1">
    <source>
        <dbReference type="SAM" id="MobiDB-lite"/>
    </source>
</evidence>
<keyword evidence="2" id="KW-0472">Membrane</keyword>
<evidence type="ECO:0000256" key="2">
    <source>
        <dbReference type="SAM" id="Phobius"/>
    </source>
</evidence>
<dbReference type="KEGG" id="cvn:111101311"/>
<keyword evidence="2" id="KW-0812">Transmembrane</keyword>
<gene>
    <name evidence="4" type="primary">LOC111101311</name>
</gene>
<proteinExistence type="predicted"/>
<reference evidence="4" key="1">
    <citation type="submission" date="2025-08" db="UniProtKB">
        <authorList>
            <consortium name="RefSeq"/>
        </authorList>
    </citation>
    <scope>IDENTIFICATION</scope>
    <source>
        <tissue evidence="4">Whole sample</tissue>
    </source>
</reference>
<evidence type="ECO:0000313" key="3">
    <source>
        <dbReference type="Proteomes" id="UP000694844"/>
    </source>
</evidence>
<keyword evidence="2" id="KW-1133">Transmembrane helix</keyword>
<dbReference type="Proteomes" id="UP000694844">
    <property type="component" value="Chromosome 6"/>
</dbReference>
<protein>
    <submittedName>
        <fullName evidence="4">Uncharacterized protein LOC111101311 isoform X1</fullName>
    </submittedName>
</protein>
<name>A0A8B8ADB8_CRAVI</name>
<sequence>MQDDSTVLIVIVTRSTMGWILFILIGSVFITNIAGNGVNVVPRQPGRPTSTSKTLTESTNRDLPFITTENATTELDGNGTFQENQFSTSATKIGPNHDIFVLTVVITLIILVVYVGTRSGVRLCVSKSKTKEEQNASDEETPLQVIHGDDNRAERVKADSDFATTTHIIQADSSNKATGPEQISNDSQTLN</sequence>
<accession>A0A8B8ADB8</accession>
<dbReference type="GeneID" id="111101311"/>
<feature type="transmembrane region" description="Helical" evidence="2">
    <location>
        <begin position="7"/>
        <end position="30"/>
    </location>
</feature>